<dbReference type="EMBL" id="CACVAR010000288">
    <property type="protein sequence ID" value="CAA6818341.1"/>
    <property type="molecule type" value="Genomic_DNA"/>
</dbReference>
<name>A0A6S6T574_9BACT</name>
<organism evidence="1">
    <name type="scientific">uncultured Sulfurovum sp</name>
    <dbReference type="NCBI Taxonomy" id="269237"/>
    <lineage>
        <taxon>Bacteria</taxon>
        <taxon>Pseudomonadati</taxon>
        <taxon>Campylobacterota</taxon>
        <taxon>Epsilonproteobacteria</taxon>
        <taxon>Campylobacterales</taxon>
        <taxon>Sulfurovaceae</taxon>
        <taxon>Sulfurovum</taxon>
        <taxon>environmental samples</taxon>
    </lineage>
</organism>
<accession>A0A6S6T574</accession>
<dbReference type="AlphaFoldDB" id="A0A6S6T574"/>
<sequence length="362" mass="43568">MRNQELMTFLKEMSKELDEVWDVYSFDTVEYFNDWKNKIIFKLEGSYQVKTKRIESLNYKTYPKLKTILRDMYFKHNINKKKNKGNIEKEKLLKAREGNIDFELELAKMITGDNVYFPYRSSYYLTNFFQSLGYSFTHNGETRKEWVKERLEELNIIEIHSLLSNGLFRKKYYIDHINQHNMEIENKEEEINIDAFFNKAKKEFTGFIKNSIVANKPFDLSNVLDMNVNIELLFDSKANTKDKELNKLIEESKERFLSNDKQVGLEKLWDAFERLKTYFDSGKKKKQSVEKVLKRISENFDEEFIENEFKNLTKIGNNYRIRHHETDKAELSSKHINYFFFRMMSLIDLCLMYLNEEENLGD</sequence>
<evidence type="ECO:0000313" key="1">
    <source>
        <dbReference type="EMBL" id="CAA6818341.1"/>
    </source>
</evidence>
<gene>
    <name evidence="1" type="ORF">HELGO_WM50596</name>
</gene>
<proteinExistence type="predicted"/>
<reference evidence="1" key="1">
    <citation type="submission" date="2020-01" db="EMBL/GenBank/DDBJ databases">
        <authorList>
            <person name="Meier V. D."/>
            <person name="Meier V D."/>
        </authorList>
    </citation>
    <scope>NUCLEOTIDE SEQUENCE</scope>
    <source>
        <strain evidence="1">HLG_WM_MAG_03</strain>
    </source>
</reference>
<protein>
    <submittedName>
        <fullName evidence="1">Uncharacterized protein</fullName>
    </submittedName>
</protein>